<reference evidence="1" key="1">
    <citation type="submission" date="2023-01" db="EMBL/GenBank/DDBJ databases">
        <title>Genome analysis of 13 Lactobacillus isolated from gut of wild boar.</title>
        <authorList>
            <person name="Papp P."/>
            <person name="Libisch B."/>
            <person name="Nagy T."/>
            <person name="Olasz F."/>
        </authorList>
    </citation>
    <scope>NUCLEOTIDE SEQUENCE</scope>
    <source>
        <strain evidence="1">F108</strain>
    </source>
</reference>
<dbReference type="EMBL" id="JAQOND010000034">
    <property type="protein sequence ID" value="MDC2828739.1"/>
    <property type="molecule type" value="Genomic_DNA"/>
</dbReference>
<name>A0AAJ1HQB3_LIMMU</name>
<gene>
    <name evidence="1" type="ORF">PO158_10635</name>
</gene>
<protein>
    <submittedName>
        <fullName evidence="1">Uncharacterized protein</fullName>
    </submittedName>
</protein>
<evidence type="ECO:0000313" key="2">
    <source>
        <dbReference type="Proteomes" id="UP001218021"/>
    </source>
</evidence>
<evidence type="ECO:0000313" key="1">
    <source>
        <dbReference type="EMBL" id="MDC2828739.1"/>
    </source>
</evidence>
<dbReference type="Proteomes" id="UP001218021">
    <property type="component" value="Unassembled WGS sequence"/>
</dbReference>
<sequence>MIEHVAVSATCFFVDKAREKTWYFKSLSNRIGEDQFPASKMKWGIFLGMDTVNAPQ</sequence>
<proteinExistence type="predicted"/>
<dbReference type="RefSeq" id="WP_006499679.1">
    <property type="nucleotide sequence ID" value="NZ_JAQONC010000031.1"/>
</dbReference>
<dbReference type="AlphaFoldDB" id="A0AAJ1HQB3"/>
<comment type="caution">
    <text evidence="1">The sequence shown here is derived from an EMBL/GenBank/DDBJ whole genome shotgun (WGS) entry which is preliminary data.</text>
</comment>
<accession>A0AAJ1HQB3</accession>
<organism evidence="1 2">
    <name type="scientific">Limosilactobacillus mucosae</name>
    <name type="common">Lactobacillus mucosae</name>
    <dbReference type="NCBI Taxonomy" id="97478"/>
    <lineage>
        <taxon>Bacteria</taxon>
        <taxon>Bacillati</taxon>
        <taxon>Bacillota</taxon>
        <taxon>Bacilli</taxon>
        <taxon>Lactobacillales</taxon>
        <taxon>Lactobacillaceae</taxon>
        <taxon>Limosilactobacillus</taxon>
    </lineage>
</organism>